<evidence type="ECO:0000313" key="3">
    <source>
        <dbReference type="Proteomes" id="UP000184420"/>
    </source>
</evidence>
<dbReference type="PANTHER" id="PTHR43581">
    <property type="entry name" value="ATP/GTP PHOSPHATASE"/>
    <property type="match status" value="1"/>
</dbReference>
<dbReference type="OrthoDB" id="9805802at2"/>
<gene>
    <name evidence="2" type="ORF">SAMN05444266_109327</name>
</gene>
<reference evidence="2 3" key="1">
    <citation type="submission" date="2016-11" db="EMBL/GenBank/DDBJ databases">
        <authorList>
            <person name="Jaros S."/>
            <person name="Januszkiewicz K."/>
            <person name="Wedrychowicz H."/>
        </authorList>
    </citation>
    <scope>NUCLEOTIDE SEQUENCE [LARGE SCALE GENOMIC DNA]</scope>
    <source>
        <strain evidence="2 3">DSM 27406</strain>
    </source>
</reference>
<dbReference type="Pfam" id="PF13304">
    <property type="entry name" value="AAA_21"/>
    <property type="match status" value="1"/>
</dbReference>
<dbReference type="Gene3D" id="3.40.50.300">
    <property type="entry name" value="P-loop containing nucleotide triphosphate hydrolases"/>
    <property type="match status" value="1"/>
</dbReference>
<dbReference type="RefSeq" id="WP_073085905.1">
    <property type="nucleotide sequence ID" value="NZ_FRBL01000009.1"/>
</dbReference>
<protein>
    <submittedName>
        <fullName evidence="2">ABC transporter</fullName>
    </submittedName>
</protein>
<sequence>MPLPEIFAIPNELLERKRTEDDISILIGENGSGKSSLLNHIAREYIDSNIQVIAIANTVHDKFNIKNKRFYSLKASEGKSIVRKALVNCLAVVARDDMKRLGSIGKTLVYVGFWPLLGFRLRGYVYNAIEKVNQNEELSPKAKDEITYCLEEYQRQFGHNGKTAKVTVDDRELLQIRDSYLLTLFKYEADLRKHKIITRVEFFLYRKDETIPLSRASSGELTMITSLLYITGIINHDSVILIDEPENSLHPKWQVEYIKYISELFYLYQPKIIIATHSPLLINSTELYSNSIKIYKGDKGIFSPHYNDSNNVEEIYQEYFDVITPENRYLSELLVKRLNELADGTISLSDFESIIHEISLSSYDEKQKEVLNGILAMGRKIKKV</sequence>
<dbReference type="EMBL" id="FRBL01000009">
    <property type="protein sequence ID" value="SHM64730.1"/>
    <property type="molecule type" value="Genomic_DNA"/>
</dbReference>
<dbReference type="InterPro" id="IPR003959">
    <property type="entry name" value="ATPase_AAA_core"/>
</dbReference>
<dbReference type="SMART" id="SM00382">
    <property type="entry name" value="AAA"/>
    <property type="match status" value="1"/>
</dbReference>
<evidence type="ECO:0000259" key="1">
    <source>
        <dbReference type="SMART" id="SM00382"/>
    </source>
</evidence>
<dbReference type="InterPro" id="IPR051396">
    <property type="entry name" value="Bact_Antivir_Def_Nuclease"/>
</dbReference>
<keyword evidence="3" id="KW-1185">Reference proteome</keyword>
<dbReference type="GO" id="GO:0016887">
    <property type="term" value="F:ATP hydrolysis activity"/>
    <property type="evidence" value="ECO:0007669"/>
    <property type="project" value="InterPro"/>
</dbReference>
<evidence type="ECO:0000313" key="2">
    <source>
        <dbReference type="EMBL" id="SHM64730.1"/>
    </source>
</evidence>
<dbReference type="InterPro" id="IPR027417">
    <property type="entry name" value="P-loop_NTPase"/>
</dbReference>
<accession>A0A1M7KHL4</accession>
<dbReference type="AlphaFoldDB" id="A0A1M7KHL4"/>
<organism evidence="2 3">
    <name type="scientific">Chitinophaga jiangningensis</name>
    <dbReference type="NCBI Taxonomy" id="1419482"/>
    <lineage>
        <taxon>Bacteria</taxon>
        <taxon>Pseudomonadati</taxon>
        <taxon>Bacteroidota</taxon>
        <taxon>Chitinophagia</taxon>
        <taxon>Chitinophagales</taxon>
        <taxon>Chitinophagaceae</taxon>
        <taxon>Chitinophaga</taxon>
    </lineage>
</organism>
<proteinExistence type="predicted"/>
<name>A0A1M7KHL4_9BACT</name>
<dbReference type="Proteomes" id="UP000184420">
    <property type="component" value="Unassembled WGS sequence"/>
</dbReference>
<dbReference type="SUPFAM" id="SSF52540">
    <property type="entry name" value="P-loop containing nucleoside triphosphate hydrolases"/>
    <property type="match status" value="1"/>
</dbReference>
<feature type="domain" description="AAA+ ATPase" evidence="1">
    <location>
        <begin position="20"/>
        <end position="298"/>
    </location>
</feature>
<dbReference type="InterPro" id="IPR003593">
    <property type="entry name" value="AAA+_ATPase"/>
</dbReference>
<dbReference type="PANTHER" id="PTHR43581:SF2">
    <property type="entry name" value="EXCINUCLEASE ATPASE SUBUNIT"/>
    <property type="match status" value="1"/>
</dbReference>
<dbReference type="GO" id="GO:0005524">
    <property type="term" value="F:ATP binding"/>
    <property type="evidence" value="ECO:0007669"/>
    <property type="project" value="InterPro"/>
</dbReference>